<protein>
    <recommendedName>
        <fullName evidence="5">DUF305 domain-containing protein</fullName>
    </recommendedName>
</protein>
<reference evidence="4" key="1">
    <citation type="submission" date="2015-03" db="EMBL/GenBank/DDBJ databases">
        <title>Luteipulveratus halotolerans sp. nov., a novel actinobacterium (Dermacoccaceae) from Sarawak, Malaysia.</title>
        <authorList>
            <person name="Juboi H."/>
            <person name="Basik A."/>
            <person name="Shamsul S.S."/>
            <person name="Arnold P."/>
            <person name="Schmitt E.K."/>
            <person name="Sanglier J.-J."/>
            <person name="Yeo T."/>
        </authorList>
    </citation>
    <scope>NUCLEOTIDE SEQUENCE [LARGE SCALE GENOMIC DNA]</scope>
    <source>
        <strain evidence="4">C296001</strain>
    </source>
</reference>
<name>A0A0L6CMC6_9MICO</name>
<organism evidence="3 4">
    <name type="scientific">Luteipulveratus halotolerans</name>
    <dbReference type="NCBI Taxonomy" id="1631356"/>
    <lineage>
        <taxon>Bacteria</taxon>
        <taxon>Bacillati</taxon>
        <taxon>Actinomycetota</taxon>
        <taxon>Actinomycetes</taxon>
        <taxon>Micrococcales</taxon>
        <taxon>Dermacoccaceae</taxon>
        <taxon>Luteipulveratus</taxon>
    </lineage>
</organism>
<proteinExistence type="predicted"/>
<feature type="region of interest" description="Disordered" evidence="1">
    <location>
        <begin position="60"/>
        <end position="96"/>
    </location>
</feature>
<keyword evidence="2" id="KW-0732">Signal</keyword>
<dbReference type="AlphaFoldDB" id="A0A0L6CMC6"/>
<gene>
    <name evidence="3" type="ORF">VV01_18535</name>
</gene>
<dbReference type="EMBL" id="LAIR01000002">
    <property type="protein sequence ID" value="KNX38688.1"/>
    <property type="molecule type" value="Genomic_DNA"/>
</dbReference>
<evidence type="ECO:0000313" key="4">
    <source>
        <dbReference type="Proteomes" id="UP000037397"/>
    </source>
</evidence>
<feature type="signal peptide" evidence="2">
    <location>
        <begin position="1"/>
        <end position="22"/>
    </location>
</feature>
<evidence type="ECO:0000256" key="2">
    <source>
        <dbReference type="SAM" id="SignalP"/>
    </source>
</evidence>
<dbReference type="OrthoDB" id="4867188at2"/>
<dbReference type="PROSITE" id="PS51257">
    <property type="entry name" value="PROKAR_LIPOPROTEIN"/>
    <property type="match status" value="1"/>
</dbReference>
<sequence>MSRRAGLVVLTAVLLTGGCVTPAPDSGAFRQNARGAVESGISETSTAVLVVRQTLHGRLTGPVSDTALSDAEDAMGPIEDSFGKVQPPHASDDALRDLVGGQLGDAEDAIADARIATRRDDEPALRQALKDLTAALAALHKTQDDLG</sequence>
<evidence type="ECO:0000313" key="3">
    <source>
        <dbReference type="EMBL" id="KNX38688.1"/>
    </source>
</evidence>
<evidence type="ECO:0008006" key="5">
    <source>
        <dbReference type="Google" id="ProtNLM"/>
    </source>
</evidence>
<feature type="chain" id="PRO_5038610440" description="DUF305 domain-containing protein" evidence="2">
    <location>
        <begin position="23"/>
        <end position="147"/>
    </location>
</feature>
<keyword evidence="4" id="KW-1185">Reference proteome</keyword>
<comment type="caution">
    <text evidence="3">The sequence shown here is derived from an EMBL/GenBank/DDBJ whole genome shotgun (WGS) entry which is preliminary data.</text>
</comment>
<dbReference type="RefSeq" id="WP_050671180.1">
    <property type="nucleotide sequence ID" value="NZ_LAIR01000002.1"/>
</dbReference>
<accession>A0A0L6CMC6</accession>
<evidence type="ECO:0000256" key="1">
    <source>
        <dbReference type="SAM" id="MobiDB-lite"/>
    </source>
</evidence>
<dbReference type="Proteomes" id="UP000037397">
    <property type="component" value="Unassembled WGS sequence"/>
</dbReference>